<name>A0A151Y653_9GAMM</name>
<proteinExistence type="predicted"/>
<accession>A0A151Y653</accession>
<dbReference type="OrthoDB" id="6717385at2"/>
<keyword evidence="2" id="KW-1185">Reference proteome</keyword>
<protein>
    <recommendedName>
        <fullName evidence="3">DUF2946 domain-containing protein</fullName>
    </recommendedName>
</protein>
<dbReference type="Proteomes" id="UP000076276">
    <property type="component" value="Unassembled WGS sequence"/>
</dbReference>
<organism evidence="1 2">
    <name type="scientific">Acinetobacter pragensis</name>
    <dbReference type="NCBI Taxonomy" id="1806892"/>
    <lineage>
        <taxon>Bacteria</taxon>
        <taxon>Pseudomonadati</taxon>
        <taxon>Pseudomonadota</taxon>
        <taxon>Gammaproteobacteria</taxon>
        <taxon>Moraxellales</taxon>
        <taxon>Moraxellaceae</taxon>
        <taxon>Acinetobacter</taxon>
    </lineage>
</organism>
<reference evidence="1 2" key="1">
    <citation type="submission" date="2016-03" db="EMBL/GenBank/DDBJ databases">
        <title>Acinetobacter genomospecies 28 strain ANC 4149.</title>
        <authorList>
            <person name="Radolfova-Krizova L."/>
            <person name="Nemec A."/>
        </authorList>
    </citation>
    <scope>NUCLEOTIDE SEQUENCE [LARGE SCALE GENOMIC DNA]</scope>
    <source>
        <strain evidence="1 2">ANC 4149</strain>
    </source>
</reference>
<evidence type="ECO:0000313" key="2">
    <source>
        <dbReference type="Proteomes" id="UP000076276"/>
    </source>
</evidence>
<gene>
    <name evidence="1" type="ORF">AZH43_05220</name>
</gene>
<dbReference type="EMBL" id="LUAW01000002">
    <property type="protein sequence ID" value="KYQ73521.1"/>
    <property type="molecule type" value="Genomic_DNA"/>
</dbReference>
<dbReference type="AlphaFoldDB" id="A0A151Y653"/>
<dbReference type="STRING" id="1806892.AZH43_05220"/>
<comment type="caution">
    <text evidence="1">The sequence shown here is derived from an EMBL/GenBank/DDBJ whole genome shotgun (WGS) entry which is preliminary data.</text>
</comment>
<sequence length="155" mass="17505">MVLGRLLALSAILLQIAVFLQPLLPEKYQISPVCETIVHALQLDTSHHEHSSHHSTHNHSHQELGLANHDTEKLNHAYLKQKASSSHHHDANHQCQYCVVYAHVVPLPGMGVKEVVVRIQVRLLAFKEAFFHIFFLLKQLFLIPQGRAPPVSFAV</sequence>
<evidence type="ECO:0008006" key="3">
    <source>
        <dbReference type="Google" id="ProtNLM"/>
    </source>
</evidence>
<evidence type="ECO:0000313" key="1">
    <source>
        <dbReference type="EMBL" id="KYQ73521.1"/>
    </source>
</evidence>
<dbReference type="RefSeq" id="WP_067665599.1">
    <property type="nucleotide sequence ID" value="NZ_CBCSIK010000006.1"/>
</dbReference>